<dbReference type="Pfam" id="PF04784">
    <property type="entry name" value="DUF547"/>
    <property type="match status" value="1"/>
</dbReference>
<proteinExistence type="predicted"/>
<evidence type="ECO:0000256" key="4">
    <source>
        <dbReference type="ARBA" id="ARBA00022833"/>
    </source>
</evidence>
<dbReference type="OrthoDB" id="6624806at2759"/>
<dbReference type="Pfam" id="PF25569">
    <property type="entry name" value="TPR_ZFYVE26"/>
    <property type="match status" value="1"/>
</dbReference>
<dbReference type="InterPro" id="IPR017455">
    <property type="entry name" value="Znf_FYVE-rel"/>
</dbReference>
<evidence type="ECO:0000256" key="1">
    <source>
        <dbReference type="ARBA" id="ARBA00022553"/>
    </source>
</evidence>
<dbReference type="GO" id="GO:0000281">
    <property type="term" value="P:mitotic cytokinesis"/>
    <property type="evidence" value="ECO:0007669"/>
    <property type="project" value="InterPro"/>
</dbReference>
<evidence type="ECO:0000256" key="3">
    <source>
        <dbReference type="ARBA" id="ARBA00022771"/>
    </source>
</evidence>
<dbReference type="GO" id="GO:0005765">
    <property type="term" value="C:lysosomal membrane"/>
    <property type="evidence" value="ECO:0007669"/>
    <property type="project" value="TreeGrafter"/>
</dbReference>
<dbReference type="PANTHER" id="PTHR46591:SF1">
    <property type="entry name" value="ZINC FINGER FYVE DOMAIN-CONTAINING PROTEIN 26"/>
    <property type="match status" value="1"/>
</dbReference>
<dbReference type="SMART" id="SM00064">
    <property type="entry name" value="FYVE"/>
    <property type="match status" value="1"/>
</dbReference>
<evidence type="ECO:0000256" key="5">
    <source>
        <dbReference type="PROSITE-ProRule" id="PRU00091"/>
    </source>
</evidence>
<comment type="caution">
    <text evidence="8">The sequence shown here is derived from an EMBL/GenBank/DDBJ whole genome shotgun (WGS) entry which is preliminary data.</text>
</comment>
<dbReference type="STRING" id="195883.A0A482WMZ2"/>
<dbReference type="InterPro" id="IPR013083">
    <property type="entry name" value="Znf_RING/FYVE/PHD"/>
</dbReference>
<accession>A0A482WMZ2</accession>
<keyword evidence="9" id="KW-1185">Reference proteome</keyword>
<dbReference type="SUPFAM" id="SSF57903">
    <property type="entry name" value="FYVE/PHD zinc finger"/>
    <property type="match status" value="1"/>
</dbReference>
<evidence type="ECO:0000313" key="9">
    <source>
        <dbReference type="Proteomes" id="UP000291343"/>
    </source>
</evidence>
<dbReference type="PANTHER" id="PTHR46591">
    <property type="entry name" value="ZINC FINGER FYVE DOMAIN-CONTAINING PROTEIN 26"/>
    <property type="match status" value="1"/>
</dbReference>
<gene>
    <name evidence="8" type="ORF">LSTR_LSTR013158</name>
</gene>
<feature type="compositionally biased region" description="Basic residues" evidence="6">
    <location>
        <begin position="779"/>
        <end position="790"/>
    </location>
</feature>
<evidence type="ECO:0000259" key="7">
    <source>
        <dbReference type="PROSITE" id="PS50178"/>
    </source>
</evidence>
<keyword evidence="4" id="KW-0862">Zinc</keyword>
<dbReference type="GO" id="GO:0000724">
    <property type="term" value="P:double-strand break repair via homologous recombination"/>
    <property type="evidence" value="ECO:0007669"/>
    <property type="project" value="InterPro"/>
</dbReference>
<dbReference type="InterPro" id="IPR028730">
    <property type="entry name" value="ZFYVE26"/>
</dbReference>
<dbReference type="EMBL" id="QKKF02030722">
    <property type="protein sequence ID" value="RZF34670.1"/>
    <property type="molecule type" value="Genomic_DNA"/>
</dbReference>
<dbReference type="Pfam" id="PF01363">
    <property type="entry name" value="FYVE"/>
    <property type="match status" value="1"/>
</dbReference>
<keyword evidence="1" id="KW-0597">Phosphoprotein</keyword>
<organism evidence="8 9">
    <name type="scientific">Laodelphax striatellus</name>
    <name type="common">Small brown planthopper</name>
    <name type="synonym">Delphax striatella</name>
    <dbReference type="NCBI Taxonomy" id="195883"/>
    <lineage>
        <taxon>Eukaryota</taxon>
        <taxon>Metazoa</taxon>
        <taxon>Ecdysozoa</taxon>
        <taxon>Arthropoda</taxon>
        <taxon>Hexapoda</taxon>
        <taxon>Insecta</taxon>
        <taxon>Pterygota</taxon>
        <taxon>Neoptera</taxon>
        <taxon>Paraneoptera</taxon>
        <taxon>Hemiptera</taxon>
        <taxon>Auchenorrhyncha</taxon>
        <taxon>Fulgoroidea</taxon>
        <taxon>Delphacidae</taxon>
        <taxon>Criomorphinae</taxon>
        <taxon>Laodelphax</taxon>
    </lineage>
</organism>
<dbReference type="Proteomes" id="UP000291343">
    <property type="component" value="Unassembled WGS sequence"/>
</dbReference>
<feature type="domain" description="FYVE-type" evidence="7">
    <location>
        <begin position="1775"/>
        <end position="1835"/>
    </location>
</feature>
<evidence type="ECO:0000256" key="6">
    <source>
        <dbReference type="SAM" id="MobiDB-lite"/>
    </source>
</evidence>
<dbReference type="InterPro" id="IPR011011">
    <property type="entry name" value="Znf_FYVE_PHD"/>
</dbReference>
<dbReference type="GO" id="GO:0005813">
    <property type="term" value="C:centrosome"/>
    <property type="evidence" value="ECO:0007669"/>
    <property type="project" value="TreeGrafter"/>
</dbReference>
<dbReference type="InterPro" id="IPR000306">
    <property type="entry name" value="Znf_FYVE"/>
</dbReference>
<keyword evidence="2" id="KW-0479">Metal-binding</keyword>
<dbReference type="GO" id="GO:0032465">
    <property type="term" value="P:regulation of cytokinesis"/>
    <property type="evidence" value="ECO:0007669"/>
    <property type="project" value="TreeGrafter"/>
</dbReference>
<sequence length="2370" mass="268336">MENNEEEKPYGYFMKLGLWSVFQILLDENFFTNLDKDEFVNYLWKLSINKYSKSKSKVDSDKSWQICWVATDTLNKLCNNEDYLNCKVFSDETFDQNISTRRRELQFESFINYLGFNDIAFKELVNLHTQICGCKHITRLLPGITQQTVNSLEKILKDKPGLSQDVIKQLICQSPSFDATNGQLLAISKNVVSQILHDLLKPTEESDSSSETTLLSLISLADDKECLLFVESQCNLLSKLCSRGRLSLSRVLLASASHANLKLYDRLVEACANRHYRKVNCIKRQDSITISKIYSELLSEGKQLNVSELYMRTVKNNVHWIEDLMGLCSQLLLYSEQWSAVDKLIEHPLFDKLKPIFVFELWNTAKHRNKLYLICLVLDCCKGDDPVLNRVYETLEWLRFIVDWVEQETESHIPDINALLSPAKRSTVLHMLKTMCDITKLNSDQVKEFLKEAHRKQDRREDIETESAIFDGFCILTSILELIVGESQLGNKRDKTRSDTASISKLADLDESLSQLEKRIDGLSPLNFRLEILENIFSLLFLRSEDFREDPISDSGAEDDDRLIRDLESSAFLTARQNSFESSFKETRLALNITSQSLPPIGEVHTPEILKSDLSLYASFPVRRTLSTSNLATENKSKQERKTKMNILERGEGFLCNGRLVKKLLFLVKNSLDNFDSTSDGYQEIQDSFQRLKSAVDDGLWRLEMLSLDTEHTHCAEPQQVQSEWIYNASEGSDSDPETNNTMQRQSSFRKSKRTTTESTDRSSESGSNTGGSSGVNPKIRKIRKRKNSRKSSVPVSCTLINLMLSSEQSLVTYFLARKDVTKAVDAIKRFKLEDSSIAIEVNFINSFADLKRKLETVKRSVRTETSPQEDSTLKTINEAASSGLFVASLTSELERFWSLWSYPEVGCTNYCRGLVVLDLALTLDASLGHSETLLGIASKYISMNTQKGGTAVACFEKFISGLIHNLRESKVDLTLPSVLCSPDIEELVNSNRKSLQRNIWPSLEEGVDQFRLSLENSQSSSAVTNFSQLANLLMRVKGKGPNEVNSANYLHQVCAYITHLTRITAPYLFLDTPFSLLNKSWIEIVQKLLFESNVDPEDLDLMMKPLNVDLLGYLVQICMPTLTVIPLKQQPGIIILNDTKPTKKISLKNDACAVVSQLLLKLISAMQSDGTDFDREKAARLCDKPAIQELLAETFLLSTVDVSSVMMGNESLTFLINLANLMWTHALLLLETKGKGVGLLSKSNTLRDVSSSMVGYNIGGIGFISLGQLHSALIHPCLPPTCLASMQSLLPIKPNTDPRTLFALTNAYRLTPKLQVFDTASIERQLETSVTDYVKANVELNEKQLVVPIVMQLYLENAILTQKPESEDNLETLSNVSREQMSFLYEFLRENSVFTAVDFSGIDVQIDEDIDFHICIDYTRHASGKRTRIEAAPTKIDDSWMCFDIENSILKYITSRSPLLGMLVQKFHSIDETEDLSDTSRKQSFFENELNSDRVQSIACLFDNNPIMAVLLTYPDSNELWMWLDSTLQSSEWEKCIQLLQLLPEKLFQVEPKLCKLKDYLFLKLAPTNNGWHWCQSIDDTELQAHGVISNVQQWTTAAGCKAALQTLISKPALGDERLRLAKKMLCDVTICHKVLDVLGGDDWLKIYRSDCWSILEKLLSKKCVDLALEWTTMHNLPSPDDELYVSDELLGDLILALLENSQTTAASDILKRLGSNDVVVRICDYAMEKATLLASYRAIVSHIMQLSDLPLETKNKYTMFDIGIDMLKWLPARDKVTECMCCQKTVFSMFNRRHHCRRCGRVVCGGCSAKTMKVAGYGDVAVRACDVCFDYAKPRSIEIDVDSESDKQWPHALADEPEWLLTIDESRNKLIRGEFIYEYAPSVSLCLSILKLHSLDTVQPRFLISKSETMLALLRPLEVGAVSTKAGLDCGIVWYVWGKTCLKCGNWEEARAKFLNCSLQKKDLGLQNSGMLADILQILQSGDGCVNLSTRLARLKSVPARKTSVVKEPTDARRVYQECLYYLNKYGSHAQNLEFLVSHGEMSEVVDYTLKKSIDPDTFIEHVYLPCLRTARVQNLHQVMLTIDPQLTVWKAHLVALCIWCERRKMLNILYQVQLWLKDNVRACMTCIRFFYSKARNYSDLKDSVYHLFTAVTHLESAAKQDASAFDPGIVKKMDKDELNRHVATVKLQIELTSFINETELANEVSPFTLFGDSSEKSRLAATVLFCGKDIQQSLVLARRIIDSYNLQPKIVYCTAAKSLAKSERIQDILKLQTVFQSNAAIRDEILLAALQEKPQQPEMLITQLSNISVKIDAYIECELLKAAYLLAAKHNRLADIRKVLTAAECLNQPLIKKICLKRLNAGEIASE</sequence>
<feature type="compositionally biased region" description="Basic and acidic residues" evidence="6">
    <location>
        <begin position="755"/>
        <end position="764"/>
    </location>
</feature>
<name>A0A482WMZ2_LAOST</name>
<dbReference type="GO" id="GO:0008270">
    <property type="term" value="F:zinc ion binding"/>
    <property type="evidence" value="ECO:0007669"/>
    <property type="project" value="UniProtKB-KW"/>
</dbReference>
<dbReference type="FunCoup" id="A0A482WMZ2">
    <property type="interactions" value="23"/>
</dbReference>
<keyword evidence="3 5" id="KW-0863">Zinc-finger</keyword>
<dbReference type="InParanoid" id="A0A482WMZ2"/>
<dbReference type="PROSITE" id="PS50178">
    <property type="entry name" value="ZF_FYVE"/>
    <property type="match status" value="1"/>
</dbReference>
<evidence type="ECO:0000256" key="2">
    <source>
        <dbReference type="ARBA" id="ARBA00022723"/>
    </source>
</evidence>
<dbReference type="GO" id="GO:0030496">
    <property type="term" value="C:midbody"/>
    <property type="evidence" value="ECO:0007669"/>
    <property type="project" value="TreeGrafter"/>
</dbReference>
<dbReference type="Gene3D" id="3.30.40.10">
    <property type="entry name" value="Zinc/RING finger domain, C3HC4 (zinc finger)"/>
    <property type="match status" value="1"/>
</dbReference>
<feature type="region of interest" description="Disordered" evidence="6">
    <location>
        <begin position="730"/>
        <end position="790"/>
    </location>
</feature>
<dbReference type="GO" id="GO:0032266">
    <property type="term" value="F:phosphatidylinositol-3-phosphate binding"/>
    <property type="evidence" value="ECO:0007669"/>
    <property type="project" value="InterPro"/>
</dbReference>
<reference evidence="8 9" key="1">
    <citation type="journal article" date="2017" name="Gigascience">
        <title>Genome sequence of the small brown planthopper, Laodelphax striatellus.</title>
        <authorList>
            <person name="Zhu J."/>
            <person name="Jiang F."/>
            <person name="Wang X."/>
            <person name="Yang P."/>
            <person name="Bao Y."/>
            <person name="Zhao W."/>
            <person name="Wang W."/>
            <person name="Lu H."/>
            <person name="Wang Q."/>
            <person name="Cui N."/>
            <person name="Li J."/>
            <person name="Chen X."/>
            <person name="Luo L."/>
            <person name="Yu J."/>
            <person name="Kang L."/>
            <person name="Cui F."/>
        </authorList>
    </citation>
    <scope>NUCLEOTIDE SEQUENCE [LARGE SCALE GENOMIC DNA]</scope>
    <source>
        <strain evidence="8">Lst14</strain>
    </source>
</reference>
<dbReference type="InterPro" id="IPR057946">
    <property type="entry name" value="TPR_ZFYVE26"/>
</dbReference>
<protein>
    <recommendedName>
        <fullName evidence="7">FYVE-type domain-containing protein</fullName>
    </recommendedName>
</protein>
<evidence type="ECO:0000313" key="8">
    <source>
        <dbReference type="EMBL" id="RZF34670.1"/>
    </source>
</evidence>
<dbReference type="InterPro" id="IPR006869">
    <property type="entry name" value="DUF547"/>
</dbReference>